<comment type="similarity">
    <text evidence="2">Belongs to the bacterial solute-binding protein SsuA/TauA family.</text>
</comment>
<dbReference type="PANTHER" id="PTHR30024">
    <property type="entry name" value="ALIPHATIC SULFONATES-BINDING PROTEIN-RELATED"/>
    <property type="match status" value="1"/>
</dbReference>
<dbReference type="PANTHER" id="PTHR30024:SF47">
    <property type="entry name" value="TAURINE-BINDING PERIPLASMIC PROTEIN"/>
    <property type="match status" value="1"/>
</dbReference>
<dbReference type="AlphaFoldDB" id="A0AAE3ZDG7"/>
<comment type="subcellular location">
    <subcellularLocation>
        <location evidence="1">Periplasm</location>
    </subcellularLocation>
</comment>
<evidence type="ECO:0000256" key="3">
    <source>
        <dbReference type="ARBA" id="ARBA00022729"/>
    </source>
</evidence>
<evidence type="ECO:0000256" key="1">
    <source>
        <dbReference type="ARBA" id="ARBA00004418"/>
    </source>
</evidence>
<name>A0AAE3ZDG7_9ACTN</name>
<evidence type="ECO:0000313" key="5">
    <source>
        <dbReference type="Proteomes" id="UP001180845"/>
    </source>
</evidence>
<dbReference type="SUPFAM" id="SSF53850">
    <property type="entry name" value="Periplasmic binding protein-like II"/>
    <property type="match status" value="1"/>
</dbReference>
<reference evidence="4" key="1">
    <citation type="submission" date="2023-07" db="EMBL/GenBank/DDBJ databases">
        <title>Sequencing the genomes of 1000 actinobacteria strains.</title>
        <authorList>
            <person name="Klenk H.-P."/>
        </authorList>
    </citation>
    <scope>NUCLEOTIDE SEQUENCE</scope>
    <source>
        <strain evidence="4">DSM 45977</strain>
    </source>
</reference>
<evidence type="ECO:0000256" key="2">
    <source>
        <dbReference type="ARBA" id="ARBA00010742"/>
    </source>
</evidence>
<dbReference type="RefSeq" id="WP_310272194.1">
    <property type="nucleotide sequence ID" value="NZ_JAVDXW010000001.1"/>
</dbReference>
<evidence type="ECO:0000313" key="4">
    <source>
        <dbReference type="EMBL" id="MDR7301534.1"/>
    </source>
</evidence>
<sequence>MAFLTYHVTGEPEMVRPVSRVRRRRGSPLRTALTLTACIGLFLVSGCGLLSGSEGKAANQGNGNGLTTITVGTMPAVDVAPLHLAIQNGYFEQAGLKLDLQTISGGAQGIPKLANGSLDVTFGNWVSFFRAQQKGVVDLKAISDAYQAAKGTFLLMRMPGKGITSPERLQNEKIAVNTRANINELLTITTLKPYGLTPGEDYEFVTMDFPDMPSAVQRGDVAAASVIEPFISQANKLGAETLLDTASGPTANMPIAGYAATQKWVENHRGAAAKFQRVMSRAQQEAGADRNKVEKLLPTYTKIDPETAPLVQIGTYPTTLDASRLQRVVGLMKANGELPQGKFDVESMLFHAPPAK</sequence>
<dbReference type="Pfam" id="PF13379">
    <property type="entry name" value="NMT1_2"/>
    <property type="match status" value="1"/>
</dbReference>
<keyword evidence="3" id="KW-0732">Signal</keyword>
<dbReference type="Gene3D" id="3.40.190.10">
    <property type="entry name" value="Periplasmic binding protein-like II"/>
    <property type="match status" value="2"/>
</dbReference>
<organism evidence="4 5">
    <name type="scientific">Haloactinomyces albus</name>
    <dbReference type="NCBI Taxonomy" id="1352928"/>
    <lineage>
        <taxon>Bacteria</taxon>
        <taxon>Bacillati</taxon>
        <taxon>Actinomycetota</taxon>
        <taxon>Actinomycetes</taxon>
        <taxon>Actinopolysporales</taxon>
        <taxon>Actinopolysporaceae</taxon>
        <taxon>Haloactinomyces</taxon>
    </lineage>
</organism>
<dbReference type="EMBL" id="JAVDXW010000001">
    <property type="protein sequence ID" value="MDR7301534.1"/>
    <property type="molecule type" value="Genomic_DNA"/>
</dbReference>
<comment type="caution">
    <text evidence="4">The sequence shown here is derived from an EMBL/GenBank/DDBJ whole genome shotgun (WGS) entry which is preliminary data.</text>
</comment>
<accession>A0AAE3ZDG7</accession>
<gene>
    <name evidence="4" type="ORF">JOF55_001715</name>
</gene>
<proteinExistence type="inferred from homology"/>
<dbReference type="Proteomes" id="UP001180845">
    <property type="component" value="Unassembled WGS sequence"/>
</dbReference>
<dbReference type="GO" id="GO:0042597">
    <property type="term" value="C:periplasmic space"/>
    <property type="evidence" value="ECO:0007669"/>
    <property type="project" value="UniProtKB-SubCell"/>
</dbReference>
<keyword evidence="5" id="KW-1185">Reference proteome</keyword>
<protein>
    <submittedName>
        <fullName evidence="4">NitT/TauT family transport system substrate-binding protein</fullName>
    </submittedName>
</protein>